<feature type="compositionally biased region" description="Basic and acidic residues" evidence="1">
    <location>
        <begin position="369"/>
        <end position="378"/>
    </location>
</feature>
<organism evidence="2 3">
    <name type="scientific">Cotesia glomerata</name>
    <name type="common">Lepidopteran parasitic wasp</name>
    <name type="synonym">Apanteles glomeratus</name>
    <dbReference type="NCBI Taxonomy" id="32391"/>
    <lineage>
        <taxon>Eukaryota</taxon>
        <taxon>Metazoa</taxon>
        <taxon>Ecdysozoa</taxon>
        <taxon>Arthropoda</taxon>
        <taxon>Hexapoda</taxon>
        <taxon>Insecta</taxon>
        <taxon>Pterygota</taxon>
        <taxon>Neoptera</taxon>
        <taxon>Endopterygota</taxon>
        <taxon>Hymenoptera</taxon>
        <taxon>Apocrita</taxon>
        <taxon>Ichneumonoidea</taxon>
        <taxon>Braconidae</taxon>
        <taxon>Microgastrinae</taxon>
        <taxon>Cotesia</taxon>
    </lineage>
</organism>
<feature type="region of interest" description="Disordered" evidence="1">
    <location>
        <begin position="143"/>
        <end position="169"/>
    </location>
</feature>
<reference evidence="2 3" key="1">
    <citation type="journal article" date="2021" name="J. Hered.">
        <title>A chromosome-level genome assembly of the parasitoid wasp, Cotesia glomerata (Hymenoptera: Braconidae).</title>
        <authorList>
            <person name="Pinto B.J."/>
            <person name="Weis J.J."/>
            <person name="Gamble T."/>
            <person name="Ode P.J."/>
            <person name="Paul R."/>
            <person name="Zaspel J.M."/>
        </authorList>
    </citation>
    <scope>NUCLEOTIDE SEQUENCE [LARGE SCALE GENOMIC DNA]</scope>
    <source>
        <strain evidence="2">CgM1</strain>
    </source>
</reference>
<feature type="region of interest" description="Disordered" evidence="1">
    <location>
        <begin position="298"/>
        <end position="384"/>
    </location>
</feature>
<feature type="region of interest" description="Disordered" evidence="1">
    <location>
        <begin position="53"/>
        <end position="97"/>
    </location>
</feature>
<evidence type="ECO:0000256" key="1">
    <source>
        <dbReference type="SAM" id="MobiDB-lite"/>
    </source>
</evidence>
<feature type="region of interest" description="Disordered" evidence="1">
    <location>
        <begin position="402"/>
        <end position="449"/>
    </location>
</feature>
<evidence type="ECO:0000313" key="2">
    <source>
        <dbReference type="EMBL" id="KAH0562836.1"/>
    </source>
</evidence>
<dbReference type="EMBL" id="JAHXZJ010000007">
    <property type="protein sequence ID" value="KAH0562836.1"/>
    <property type="molecule type" value="Genomic_DNA"/>
</dbReference>
<sequence length="449" mass="49802">MHILAVFNLIHPDRELPDSLYQKLRCCFSGAVTYSLSGFSTGRNAAYGLVRESPSPSHLHRAKSSKPKVLSTSPVSKQVLKSQPLRKKSNASTTQRNIMKSSVAKRNTIVSLMFSPEDDMMEYESSFSQQTILARHRECMERRKSLISSKSSAKGSENRTHDSELSQNSSILQETVESVQLVTTLEQLSAMPTKTKNSAQDSSQLVTENSMDLSLSDAEKHVRTLNRDVISDGFASSTLLSSAETTIISTEATAVDPPAAEKTLQDAHCCFFASESPNKRNLKRRRIVMHDTVVMPTQVLDDPELSDGNQQVEDPPSSPKYIIKETSMLKPNPTNLIPLPTSQNNGRELQHSSYDQDEDTTMHNSSSIEDNHSNERINLDNTTSESVVLDTQVADQSKKSVNFQMQLSPSPVKIQKKCSKQCAESSQRRDTIVSNDMQVAKLAKHSNVP</sequence>
<feature type="compositionally biased region" description="Low complexity" evidence="1">
    <location>
        <begin position="146"/>
        <end position="155"/>
    </location>
</feature>
<dbReference type="Proteomes" id="UP000826195">
    <property type="component" value="Unassembled WGS sequence"/>
</dbReference>
<proteinExistence type="predicted"/>
<comment type="caution">
    <text evidence="2">The sequence shown here is derived from an EMBL/GenBank/DDBJ whole genome shotgun (WGS) entry which is preliminary data.</text>
</comment>
<keyword evidence="3" id="KW-1185">Reference proteome</keyword>
<protein>
    <submittedName>
        <fullName evidence="2">Uncharacterized protein</fullName>
    </submittedName>
</protein>
<evidence type="ECO:0000313" key="3">
    <source>
        <dbReference type="Proteomes" id="UP000826195"/>
    </source>
</evidence>
<accession>A0AAV7J155</accession>
<feature type="compositionally biased region" description="Polar residues" evidence="1">
    <location>
        <begin position="332"/>
        <end position="353"/>
    </location>
</feature>
<feature type="compositionally biased region" description="Polar residues" evidence="1">
    <location>
        <begin position="70"/>
        <end position="81"/>
    </location>
</feature>
<dbReference type="AlphaFoldDB" id="A0AAV7J155"/>
<gene>
    <name evidence="2" type="ORF">KQX54_001042</name>
</gene>
<name>A0AAV7J155_COTGL</name>